<reference evidence="3" key="1">
    <citation type="submission" date="2018-02" db="EMBL/GenBank/DDBJ databases">
        <title>Genome sequence of Desulfocucumis palustris strain NAW-5.</title>
        <authorList>
            <person name="Watanabe M."/>
            <person name="Kojima H."/>
            <person name="Fukui M."/>
        </authorList>
    </citation>
    <scope>NUCLEOTIDE SEQUENCE [LARGE SCALE GENOMIC DNA]</scope>
    <source>
        <strain evidence="3">NAW-5</strain>
    </source>
</reference>
<organism evidence="2 3">
    <name type="scientific">Desulfocucumis palustris</name>
    <dbReference type="NCBI Taxonomy" id="1898651"/>
    <lineage>
        <taxon>Bacteria</taxon>
        <taxon>Bacillati</taxon>
        <taxon>Bacillota</taxon>
        <taxon>Clostridia</taxon>
        <taxon>Eubacteriales</taxon>
        <taxon>Desulfocucumaceae</taxon>
        <taxon>Desulfocucumis</taxon>
    </lineage>
</organism>
<feature type="domain" description="DUF7736" evidence="1">
    <location>
        <begin position="4"/>
        <end position="63"/>
    </location>
</feature>
<dbReference type="AlphaFoldDB" id="A0A2L2XGN2"/>
<comment type="caution">
    <text evidence="2">The sequence shown here is derived from an EMBL/GenBank/DDBJ whole genome shotgun (WGS) entry which is preliminary data.</text>
</comment>
<dbReference type="EMBL" id="BFAV01000073">
    <property type="protein sequence ID" value="GBF33041.1"/>
    <property type="molecule type" value="Genomic_DNA"/>
</dbReference>
<proteinExistence type="predicted"/>
<dbReference type="InterPro" id="IPR056638">
    <property type="entry name" value="DUF7736"/>
</dbReference>
<evidence type="ECO:0000313" key="2">
    <source>
        <dbReference type="EMBL" id="GBF33041.1"/>
    </source>
</evidence>
<gene>
    <name evidence="2" type="ORF">DCCM_2138</name>
</gene>
<dbReference type="Pfam" id="PF24875">
    <property type="entry name" value="DUF7736"/>
    <property type="match status" value="1"/>
</dbReference>
<dbReference type="OrthoDB" id="3035941at2"/>
<dbReference type="RefSeq" id="WP_104371492.1">
    <property type="nucleotide sequence ID" value="NZ_BFAV01000073.1"/>
</dbReference>
<name>A0A2L2XGN2_9FIRM</name>
<sequence>MKKFGIDIILTIINDKVLTKNLEEAQSVARYMTGKKEILKHELHLVLRECAPYLLQQHPQLREINVDEVNEENWDQWHASVARDYGTELPVRPIHH</sequence>
<evidence type="ECO:0000259" key="1">
    <source>
        <dbReference type="Pfam" id="PF24875"/>
    </source>
</evidence>
<accession>A0A2L2XGN2</accession>
<keyword evidence="3" id="KW-1185">Reference proteome</keyword>
<evidence type="ECO:0000313" key="3">
    <source>
        <dbReference type="Proteomes" id="UP000239549"/>
    </source>
</evidence>
<protein>
    <recommendedName>
        <fullName evidence="1">DUF7736 domain-containing protein</fullName>
    </recommendedName>
</protein>
<dbReference type="Proteomes" id="UP000239549">
    <property type="component" value="Unassembled WGS sequence"/>
</dbReference>